<feature type="region of interest" description="Disordered" evidence="7">
    <location>
        <begin position="293"/>
        <end position="323"/>
    </location>
</feature>
<dbReference type="PANTHER" id="PTHR19853">
    <property type="entry name" value="WD REPEAT CONTAINING PROTEIN 3 WDR3"/>
    <property type="match status" value="1"/>
</dbReference>
<feature type="repeat" description="WD" evidence="6">
    <location>
        <begin position="193"/>
        <end position="227"/>
    </location>
</feature>
<evidence type="ECO:0000256" key="2">
    <source>
        <dbReference type="ARBA" id="ARBA00022574"/>
    </source>
</evidence>
<dbReference type="Pfam" id="PF25172">
    <property type="entry name" value="Beta-prop_WDR3_2nd"/>
    <property type="match status" value="1"/>
</dbReference>
<dbReference type="GO" id="GO:0030490">
    <property type="term" value="P:maturation of SSU-rRNA"/>
    <property type="evidence" value="ECO:0007669"/>
    <property type="project" value="TreeGrafter"/>
</dbReference>
<evidence type="ECO:0000256" key="4">
    <source>
        <dbReference type="ARBA" id="ARBA00023242"/>
    </source>
</evidence>
<keyword evidence="10" id="KW-1185">Reference proteome</keyword>
<dbReference type="EMBL" id="KN880434">
    <property type="protein sequence ID" value="KIY73649.1"/>
    <property type="molecule type" value="Genomic_DNA"/>
</dbReference>
<dbReference type="SUPFAM" id="SSF50978">
    <property type="entry name" value="WD40 repeat-like"/>
    <property type="match status" value="2"/>
</dbReference>
<dbReference type="PROSITE" id="PS50294">
    <property type="entry name" value="WD_REPEATS_REGION"/>
    <property type="match status" value="7"/>
</dbReference>
<dbReference type="InterPro" id="IPR020472">
    <property type="entry name" value="WD40_PAC1"/>
</dbReference>
<dbReference type="STRING" id="1314674.A0A0D7BTZ2"/>
<dbReference type="Pfam" id="PF04003">
    <property type="entry name" value="Utp12"/>
    <property type="match status" value="1"/>
</dbReference>
<dbReference type="SMART" id="SM00320">
    <property type="entry name" value="WD40"/>
    <property type="match status" value="12"/>
</dbReference>
<feature type="repeat" description="WD" evidence="6">
    <location>
        <begin position="97"/>
        <end position="130"/>
    </location>
</feature>
<keyword evidence="3" id="KW-0677">Repeat</keyword>
<dbReference type="GO" id="GO:0032040">
    <property type="term" value="C:small-subunit processome"/>
    <property type="evidence" value="ECO:0007669"/>
    <property type="project" value="TreeGrafter"/>
</dbReference>
<dbReference type="OrthoDB" id="407922at2759"/>
<dbReference type="GO" id="GO:0030515">
    <property type="term" value="F:snoRNA binding"/>
    <property type="evidence" value="ECO:0007669"/>
    <property type="project" value="TreeGrafter"/>
</dbReference>
<sequence length="940" mass="105892">MVQSYLRHGPTQAFGVVSSASSNAVYDGKFAYVPALEDVLKWDVKKGQMVSMWHETGHRAEVTCIVKSPRPDVFAVGYADGSIRVWDAAKEEVIATFNGHKKAVTALTFDEQGTRIASGSQDTDVILWDVTAEAGLFRLRGHRDQINCIRFLRASEKFASTSNASLPGYLITVAKDTFLKVWDLSTQHCVQTVVAHRSDVWAMDVDVEQSLVFTGSGEGEVKAWKVDHEAIQDGMKESESGELSKLLVPYSVLPLASTHRVSQITFHLTEPYVAIQSHDRSVEVFRMRTEDEVLKKQARRKKRSKEKKEKQGKADEDEEMEESNEVKLVDLFTPHVVIRASGKIRSFAFSSDPVAGHTKSGIQILTALASNALEVYTIPPPSKSKDSPPEAGKLYSVDIPGHRTDIRSLSLSSDDQLLASASNGSLKIWNMKTTACIRTIECGHAICSTFLPGDRQVAVGTKGGEILIYDIASSTLVETVKAHTGTLWSLHLRSDGTSLVTGSADKEVKFWDFDRYATTADESRKILTHVRTLKMTDEVLAVRFSPDNKLLAVSLLDSTVKVFYQDSLKFFLSLYGHKLPVLSMDISHDSKLIVTCSADKNVKIWGLDFGDCHKSIFAHDESVMQVAFEHESHYFWTVSKDKMLKYWDGDKFENIQKLEGHHREVWALAVSHYGQFVVTGSHDKSIRVWEKLEDPLFLEEERERELEALYEKDIADTINRQVEGDDEGDKAEAAAVSKQTAETLMDGEKIVEALTLADEEMRIFSEYKESMSRLPDDDAMRLQPPPRNPVLAAYDLEPEAYVLQVVEKVSSTSLHDALLVLPFGKVISLMNYLNIWAQKEWNILLVSRILFFLLRTHHHQVVANRIMRTALIPLRKNLRAALKKQKDIMSYNMAALQHLRRQNEGERNVRFFEEEGMDEEKVRARIAEGKKKRKRVALTA</sequence>
<comment type="subcellular location">
    <subcellularLocation>
        <location evidence="1">Nucleus</location>
        <location evidence="1">Nucleolus</location>
    </subcellularLocation>
</comment>
<evidence type="ECO:0000256" key="7">
    <source>
        <dbReference type="SAM" id="MobiDB-lite"/>
    </source>
</evidence>
<feature type="repeat" description="WD" evidence="6">
    <location>
        <begin position="399"/>
        <end position="439"/>
    </location>
</feature>
<proteinExistence type="inferred from homology"/>
<dbReference type="GO" id="GO:0034388">
    <property type="term" value="C:Pwp2p-containing subcomplex of 90S preribosome"/>
    <property type="evidence" value="ECO:0007669"/>
    <property type="project" value="TreeGrafter"/>
</dbReference>
<name>A0A0D7BTZ2_9AGAR</name>
<dbReference type="Gene3D" id="2.130.10.10">
    <property type="entry name" value="YVTN repeat-like/Quinoprotein amine dehydrogenase"/>
    <property type="match status" value="5"/>
</dbReference>
<dbReference type="InterPro" id="IPR007148">
    <property type="entry name" value="SSU_processome_Utp12"/>
</dbReference>
<feature type="repeat" description="WD" evidence="6">
    <location>
        <begin position="169"/>
        <end position="192"/>
    </location>
</feature>
<dbReference type="FunFam" id="2.130.10.10:FF:000178">
    <property type="entry name" value="WD repeat domain 3"/>
    <property type="match status" value="1"/>
</dbReference>
<dbReference type="PROSITE" id="PS00678">
    <property type="entry name" value="WD_REPEATS_1"/>
    <property type="match status" value="3"/>
</dbReference>
<dbReference type="PRINTS" id="PR00320">
    <property type="entry name" value="GPROTEINBRPT"/>
</dbReference>
<evidence type="ECO:0000313" key="9">
    <source>
        <dbReference type="EMBL" id="KIY73649.1"/>
    </source>
</evidence>
<feature type="repeat" description="WD" evidence="6">
    <location>
        <begin position="480"/>
        <end position="521"/>
    </location>
</feature>
<dbReference type="InterPro" id="IPR001680">
    <property type="entry name" value="WD40_rpt"/>
</dbReference>
<keyword evidence="4" id="KW-0539">Nucleus</keyword>
<dbReference type="InterPro" id="IPR015943">
    <property type="entry name" value="WD40/YVTN_repeat-like_dom_sf"/>
</dbReference>
<evidence type="ECO:0000256" key="1">
    <source>
        <dbReference type="ARBA" id="ARBA00004604"/>
    </source>
</evidence>
<comment type="similarity">
    <text evidence="5">Belongs to the WD repeat WDR3/UTP12 family.</text>
</comment>
<feature type="domain" description="Small-subunit processome Utp12" evidence="8">
    <location>
        <begin position="798"/>
        <end position="900"/>
    </location>
</feature>
<dbReference type="PROSITE" id="PS50082">
    <property type="entry name" value="WD_REPEATS_2"/>
    <property type="match status" value="9"/>
</dbReference>
<accession>A0A0D7BTZ2</accession>
<dbReference type="Pfam" id="PF25173">
    <property type="entry name" value="Beta-prop_WDR3_1st"/>
    <property type="match status" value="1"/>
</dbReference>
<evidence type="ECO:0000259" key="8">
    <source>
        <dbReference type="Pfam" id="PF04003"/>
    </source>
</evidence>
<reference evidence="9 10" key="1">
    <citation type="journal article" date="2015" name="Fungal Genet. Biol.">
        <title>Evolution of novel wood decay mechanisms in Agaricales revealed by the genome sequences of Fistulina hepatica and Cylindrobasidium torrendii.</title>
        <authorList>
            <person name="Floudas D."/>
            <person name="Held B.W."/>
            <person name="Riley R."/>
            <person name="Nagy L.G."/>
            <person name="Koehler G."/>
            <person name="Ransdell A.S."/>
            <person name="Younus H."/>
            <person name="Chow J."/>
            <person name="Chiniquy J."/>
            <person name="Lipzen A."/>
            <person name="Tritt A."/>
            <person name="Sun H."/>
            <person name="Haridas S."/>
            <person name="LaButti K."/>
            <person name="Ohm R.A."/>
            <person name="Kues U."/>
            <person name="Blanchette R.A."/>
            <person name="Grigoriev I.V."/>
            <person name="Minto R.E."/>
            <person name="Hibbett D.S."/>
        </authorList>
    </citation>
    <scope>NUCLEOTIDE SEQUENCE [LARGE SCALE GENOMIC DNA]</scope>
    <source>
        <strain evidence="9 10">FP15055 ss-10</strain>
    </source>
</reference>
<evidence type="ECO:0000256" key="5">
    <source>
        <dbReference type="ARBA" id="ARBA00038229"/>
    </source>
</evidence>
<gene>
    <name evidence="9" type="ORF">CYLTODRAFT_434039</name>
</gene>
<dbReference type="InterPro" id="IPR051570">
    <property type="entry name" value="TBC1_cilium_biogenesis"/>
</dbReference>
<dbReference type="Proteomes" id="UP000054007">
    <property type="component" value="Unassembled WGS sequence"/>
</dbReference>
<dbReference type="InterPro" id="IPR036322">
    <property type="entry name" value="WD40_repeat_dom_sf"/>
</dbReference>
<dbReference type="InterPro" id="IPR019775">
    <property type="entry name" value="WD40_repeat_CS"/>
</dbReference>
<feature type="repeat" description="WD" evidence="6">
    <location>
        <begin position="574"/>
        <end position="615"/>
    </location>
</feature>
<feature type="repeat" description="WD" evidence="6">
    <location>
        <begin position="616"/>
        <end position="648"/>
    </location>
</feature>
<feature type="repeat" description="WD" evidence="6">
    <location>
        <begin position="55"/>
        <end position="96"/>
    </location>
</feature>
<dbReference type="CDD" id="cd00200">
    <property type="entry name" value="WD40"/>
    <property type="match status" value="2"/>
</dbReference>
<dbReference type="FunFam" id="2.130.10.10:FF:000157">
    <property type="entry name" value="WD repeat domain 3"/>
    <property type="match status" value="1"/>
</dbReference>
<feature type="compositionally biased region" description="Basic residues" evidence="7">
    <location>
        <begin position="296"/>
        <end position="305"/>
    </location>
</feature>
<dbReference type="PANTHER" id="PTHR19853:SF0">
    <property type="entry name" value="WD REPEAT-CONTAINING PROTEIN 3"/>
    <property type="match status" value="1"/>
</dbReference>
<evidence type="ECO:0000256" key="3">
    <source>
        <dbReference type="ARBA" id="ARBA00022737"/>
    </source>
</evidence>
<evidence type="ECO:0000313" key="10">
    <source>
        <dbReference type="Proteomes" id="UP000054007"/>
    </source>
</evidence>
<evidence type="ECO:0000256" key="6">
    <source>
        <dbReference type="PROSITE-ProRule" id="PRU00221"/>
    </source>
</evidence>
<keyword evidence="2 6" id="KW-0853">WD repeat</keyword>
<organism evidence="9 10">
    <name type="scientific">Cylindrobasidium torrendii FP15055 ss-10</name>
    <dbReference type="NCBI Taxonomy" id="1314674"/>
    <lineage>
        <taxon>Eukaryota</taxon>
        <taxon>Fungi</taxon>
        <taxon>Dikarya</taxon>
        <taxon>Basidiomycota</taxon>
        <taxon>Agaricomycotina</taxon>
        <taxon>Agaricomycetes</taxon>
        <taxon>Agaricomycetidae</taxon>
        <taxon>Agaricales</taxon>
        <taxon>Marasmiineae</taxon>
        <taxon>Physalacriaceae</taxon>
        <taxon>Cylindrobasidium</taxon>
    </lineage>
</organism>
<feature type="repeat" description="WD" evidence="6">
    <location>
        <begin position="658"/>
        <end position="690"/>
    </location>
</feature>
<dbReference type="AlphaFoldDB" id="A0A0D7BTZ2"/>
<protein>
    <submittedName>
        <fullName evidence="9">WD40 repeat-like protein</fullName>
    </submittedName>
</protein>